<dbReference type="Pfam" id="PF25324">
    <property type="entry name" value="DUF7881"/>
    <property type="match status" value="1"/>
</dbReference>
<sequence length="290" mass="32889">MAPPNRLLDRNIRFSDKRNPDDFLGGLVQNGSVTETNFLSMLNIVLVASSPIRVYAKATGAPVLQTDTPLQLGDYIVACDDQIHVSNEPWLHRVISHSVSGREDGFRDGIRARDRKCVISGVVNTRSAGNWTSFEAAHIFPLELENLWIEFNYGRWVDDIDDDAGISKINSCQNGFLLQSTVHKAFDQYLLSVNPDDNYKITVFDIDIFGFDGRVLDPACLNPEDPHRVSDHLLRWHFRQSVLANMRRAGEPIFEHDFPPGTDMMKEIREGPYAQERFEKELAARFKGVV</sequence>
<protein>
    <recommendedName>
        <fullName evidence="5">HNH nuclease domain-containing protein</fullName>
    </recommendedName>
</protein>
<evidence type="ECO:0008006" key="5">
    <source>
        <dbReference type="Google" id="ProtNLM"/>
    </source>
</evidence>
<dbReference type="Proteomes" id="UP000750711">
    <property type="component" value="Unassembled WGS sequence"/>
</dbReference>
<gene>
    <name evidence="3" type="ORF">GP486_007843</name>
</gene>
<comment type="caution">
    <text evidence="3">The sequence shown here is derived from an EMBL/GenBank/DDBJ whole genome shotgun (WGS) entry which is preliminary data.</text>
</comment>
<dbReference type="EMBL" id="JAGHQM010002480">
    <property type="protein sequence ID" value="KAH0548613.1"/>
    <property type="molecule type" value="Genomic_DNA"/>
</dbReference>
<proteinExistence type="predicted"/>
<evidence type="ECO:0000259" key="2">
    <source>
        <dbReference type="Pfam" id="PF25324"/>
    </source>
</evidence>
<reference evidence="3" key="1">
    <citation type="submission" date="2021-03" db="EMBL/GenBank/DDBJ databases">
        <title>Comparative genomics and phylogenomic investigation of the class Geoglossomycetes provide insights into ecological specialization and systematics.</title>
        <authorList>
            <person name="Melie T."/>
            <person name="Pirro S."/>
            <person name="Miller A.N."/>
            <person name="Quandt A."/>
        </authorList>
    </citation>
    <scope>NUCLEOTIDE SEQUENCE</scope>
    <source>
        <strain evidence="3">CAQ_001_2017</strain>
    </source>
</reference>
<organism evidence="3 4">
    <name type="scientific">Trichoglossum hirsutum</name>
    <dbReference type="NCBI Taxonomy" id="265104"/>
    <lineage>
        <taxon>Eukaryota</taxon>
        <taxon>Fungi</taxon>
        <taxon>Dikarya</taxon>
        <taxon>Ascomycota</taxon>
        <taxon>Pezizomycotina</taxon>
        <taxon>Geoglossomycetes</taxon>
        <taxon>Geoglossales</taxon>
        <taxon>Geoglossaceae</taxon>
        <taxon>Trichoglossum</taxon>
    </lineage>
</organism>
<name>A0A9P8L4K5_9PEZI</name>
<feature type="domain" description="HNH nuclease" evidence="1">
    <location>
        <begin position="117"/>
        <end position="194"/>
    </location>
</feature>
<keyword evidence="4" id="KW-1185">Reference proteome</keyword>
<dbReference type="AlphaFoldDB" id="A0A9P8L4K5"/>
<evidence type="ECO:0000259" key="1">
    <source>
        <dbReference type="Pfam" id="PF13391"/>
    </source>
</evidence>
<dbReference type="InterPro" id="IPR003615">
    <property type="entry name" value="HNH_nuc"/>
</dbReference>
<accession>A0A9P8L4K5</accession>
<dbReference type="Pfam" id="PF13391">
    <property type="entry name" value="HNH_2"/>
    <property type="match status" value="1"/>
</dbReference>
<dbReference type="InterPro" id="IPR057203">
    <property type="entry name" value="DUF7881"/>
</dbReference>
<evidence type="ECO:0000313" key="4">
    <source>
        <dbReference type="Proteomes" id="UP000750711"/>
    </source>
</evidence>
<evidence type="ECO:0000313" key="3">
    <source>
        <dbReference type="EMBL" id="KAH0548613.1"/>
    </source>
</evidence>
<feature type="domain" description="DUF7881" evidence="2">
    <location>
        <begin position="10"/>
        <end position="83"/>
    </location>
</feature>